<reference evidence="3" key="1">
    <citation type="submission" date="2024-02" db="UniProtKB">
        <authorList>
            <consortium name="WormBaseParasite"/>
        </authorList>
    </citation>
    <scope>IDENTIFICATION</scope>
</reference>
<dbReference type="SUPFAM" id="SSF56112">
    <property type="entry name" value="Protein kinase-like (PK-like)"/>
    <property type="match status" value="1"/>
</dbReference>
<dbReference type="InterPro" id="IPR011009">
    <property type="entry name" value="Kinase-like_dom_sf"/>
</dbReference>
<dbReference type="InterPro" id="IPR000719">
    <property type="entry name" value="Prot_kinase_dom"/>
</dbReference>
<keyword evidence="2" id="KW-1185">Reference proteome</keyword>
<dbReference type="GO" id="GO:0005524">
    <property type="term" value="F:ATP binding"/>
    <property type="evidence" value="ECO:0007669"/>
    <property type="project" value="InterPro"/>
</dbReference>
<name>A0AAF3EY58_9BILA</name>
<dbReference type="Gene3D" id="1.10.510.10">
    <property type="entry name" value="Transferase(Phosphotransferase) domain 1"/>
    <property type="match status" value="1"/>
</dbReference>
<dbReference type="WBParaSite" id="MBELARI_LOCUS19145">
    <property type="protein sequence ID" value="MBELARI_LOCUS19145"/>
    <property type="gene ID" value="MBELARI_LOCUS19145"/>
</dbReference>
<dbReference type="AlphaFoldDB" id="A0AAF3EY58"/>
<dbReference type="Proteomes" id="UP000887575">
    <property type="component" value="Unassembled WGS sequence"/>
</dbReference>
<proteinExistence type="predicted"/>
<evidence type="ECO:0000313" key="3">
    <source>
        <dbReference type="WBParaSite" id="MBELARI_LOCUS19145"/>
    </source>
</evidence>
<dbReference type="PANTHER" id="PTHR11909">
    <property type="entry name" value="CASEIN KINASE-RELATED"/>
    <property type="match status" value="1"/>
</dbReference>
<dbReference type="InterPro" id="IPR050235">
    <property type="entry name" value="CK1_Ser-Thr_kinase"/>
</dbReference>
<sequence>MGNGQSCNRVHLIDFGLAKRYRKNPFTGHINYHEYKRFIGTTRYVSLNTHLGVEQARRDDLEALGYILVQFSTGSLPWMGVVTRSKKRRNKRIGAVKISISLEKLCVGLPPCYQEYLAYVRGLGYHQNPDYGHCRQIFRNYFLSQNMKEDFDYDWYQVNRRRKTNSSLSPSQSTLAVQSSKEFQMITPRPNI</sequence>
<protein>
    <recommendedName>
        <fullName evidence="1">Protein kinase domain-containing protein</fullName>
    </recommendedName>
</protein>
<organism evidence="2 3">
    <name type="scientific">Mesorhabditis belari</name>
    <dbReference type="NCBI Taxonomy" id="2138241"/>
    <lineage>
        <taxon>Eukaryota</taxon>
        <taxon>Metazoa</taxon>
        <taxon>Ecdysozoa</taxon>
        <taxon>Nematoda</taxon>
        <taxon>Chromadorea</taxon>
        <taxon>Rhabditida</taxon>
        <taxon>Rhabditina</taxon>
        <taxon>Rhabditomorpha</taxon>
        <taxon>Rhabditoidea</taxon>
        <taxon>Rhabditidae</taxon>
        <taxon>Mesorhabditinae</taxon>
        <taxon>Mesorhabditis</taxon>
    </lineage>
</organism>
<feature type="domain" description="Protein kinase" evidence="1">
    <location>
        <begin position="1"/>
        <end position="143"/>
    </location>
</feature>
<dbReference type="GO" id="GO:0004672">
    <property type="term" value="F:protein kinase activity"/>
    <property type="evidence" value="ECO:0007669"/>
    <property type="project" value="InterPro"/>
</dbReference>
<evidence type="ECO:0000259" key="1">
    <source>
        <dbReference type="PROSITE" id="PS50011"/>
    </source>
</evidence>
<accession>A0AAF3EY58</accession>
<dbReference type="PROSITE" id="PS50011">
    <property type="entry name" value="PROTEIN_KINASE_DOM"/>
    <property type="match status" value="1"/>
</dbReference>
<evidence type="ECO:0000313" key="2">
    <source>
        <dbReference type="Proteomes" id="UP000887575"/>
    </source>
</evidence>